<dbReference type="SUPFAM" id="SSF55486">
    <property type="entry name" value="Metalloproteases ('zincins'), catalytic domain"/>
    <property type="match status" value="1"/>
</dbReference>
<gene>
    <name evidence="1" type="ORF">PPG34_16525</name>
</gene>
<organism evidence="1 2">
    <name type="scientific">Candidatus Nitronereus thalassa</name>
    <dbReference type="NCBI Taxonomy" id="3020898"/>
    <lineage>
        <taxon>Bacteria</taxon>
        <taxon>Pseudomonadati</taxon>
        <taxon>Nitrospirota</taxon>
        <taxon>Nitrospiria</taxon>
        <taxon>Nitrospirales</taxon>
        <taxon>Nitrospiraceae</taxon>
        <taxon>Candidatus Nitronereus</taxon>
    </lineage>
</organism>
<reference evidence="1 2" key="1">
    <citation type="journal article" date="2023" name="ISME J.">
        <title>Cultivation and genomic characterization of novel and ubiquitous marine nitrite-oxidizing bacteria from the Nitrospirales.</title>
        <authorList>
            <person name="Mueller A.J."/>
            <person name="Daebeler A."/>
            <person name="Herbold C.W."/>
            <person name="Kirkegaard R.H."/>
            <person name="Daims H."/>
        </authorList>
    </citation>
    <scope>NUCLEOTIDE SEQUENCE [LARGE SCALE GENOMIC DNA]</scope>
    <source>
        <strain evidence="1 2">EB</strain>
    </source>
</reference>
<accession>A0ABU3KCK3</accession>
<keyword evidence="2" id="KW-1185">Reference proteome</keyword>
<dbReference type="Proteomes" id="UP001250932">
    <property type="component" value="Unassembled WGS sequence"/>
</dbReference>
<dbReference type="EMBL" id="JAQOUE010000002">
    <property type="protein sequence ID" value="MDT7043959.1"/>
    <property type="molecule type" value="Genomic_DNA"/>
</dbReference>
<dbReference type="RefSeq" id="WP_313834545.1">
    <property type="nucleotide sequence ID" value="NZ_JAQOUE010000002.1"/>
</dbReference>
<evidence type="ECO:0008006" key="3">
    <source>
        <dbReference type="Google" id="ProtNLM"/>
    </source>
</evidence>
<proteinExistence type="predicted"/>
<evidence type="ECO:0000313" key="2">
    <source>
        <dbReference type="Proteomes" id="UP001250932"/>
    </source>
</evidence>
<evidence type="ECO:0000313" key="1">
    <source>
        <dbReference type="EMBL" id="MDT7043959.1"/>
    </source>
</evidence>
<dbReference type="InterPro" id="IPR024079">
    <property type="entry name" value="MetalloPept_cat_dom_sf"/>
</dbReference>
<name>A0ABU3KCK3_9BACT</name>
<sequence length="308" mass="33915">MIKKDQLQKATSRGWEKLSCVVIILILFFSVSSSDANALDIIRHFQGGTPQPTAIGKGNLVAIFHAAADFWEHAIQDDHTLILKFGWAPVGGGVHTLNRQEGSPNRETEGTILFNNNTNPNNFQWWLDATPHQSEEFQSYTELTQDLGGGQIVVSRVYSNPKGEFSNGDYIDLFSVALHEIGHSLGKSLANKNWEAFSKKGIIEITMPLPFSGTSIPLATNNYGVTTHIHPTKIQGRPVMGSSQAKTRQLLSMLDILVNAQLSHFTKLNLTPPRFEQKEFPETTLTQGENDKVIKIGPNAIGLSPAKS</sequence>
<dbReference type="Gene3D" id="3.40.390.10">
    <property type="entry name" value="Collagenase (Catalytic Domain)"/>
    <property type="match status" value="1"/>
</dbReference>
<comment type="caution">
    <text evidence="1">The sequence shown here is derived from an EMBL/GenBank/DDBJ whole genome shotgun (WGS) entry which is preliminary data.</text>
</comment>
<protein>
    <recommendedName>
        <fullName evidence="3">Peptidase M10 metallopeptidase domain-containing protein</fullName>
    </recommendedName>
</protein>